<organism evidence="2 3">
    <name type="scientific">Nitritalea halalkaliphila LW7</name>
    <dbReference type="NCBI Taxonomy" id="1189621"/>
    <lineage>
        <taxon>Bacteria</taxon>
        <taxon>Pseudomonadati</taxon>
        <taxon>Bacteroidota</taxon>
        <taxon>Cytophagia</taxon>
        <taxon>Cytophagales</taxon>
        <taxon>Cyclobacteriaceae</taxon>
        <taxon>Nitritalea</taxon>
    </lineage>
</organism>
<dbReference type="EMBL" id="AJYA01000021">
    <property type="protein sequence ID" value="EIM76446.1"/>
    <property type="molecule type" value="Genomic_DNA"/>
</dbReference>
<dbReference type="STRING" id="1189621.A3SI_10569"/>
<dbReference type="PANTHER" id="PTHR37833">
    <property type="entry name" value="LIPOPROTEIN-RELATED"/>
    <property type="match status" value="1"/>
</dbReference>
<feature type="chain" id="PRO_5003700231" description="DUF1573 domain-containing protein" evidence="1">
    <location>
        <begin position="24"/>
        <end position="128"/>
    </location>
</feature>
<dbReference type="Proteomes" id="UP000005551">
    <property type="component" value="Unassembled WGS sequence"/>
</dbReference>
<dbReference type="InterPro" id="IPR013783">
    <property type="entry name" value="Ig-like_fold"/>
</dbReference>
<gene>
    <name evidence="2" type="ORF">A3SI_10569</name>
</gene>
<dbReference type="RefSeq" id="WP_009055109.1">
    <property type="nucleotide sequence ID" value="NZ_AJYA01000021.1"/>
</dbReference>
<feature type="signal peptide" evidence="1">
    <location>
        <begin position="1"/>
        <end position="23"/>
    </location>
</feature>
<dbReference type="PATRIC" id="fig|1189621.3.peg.2203"/>
<sequence>MKKYLLFSLAALFMLLAEAHAQADGAVITFKEKEVDYGDIKHGEKVTHVFTFENTGKQPLVISNVAASCGCTTPEWPKEPIMPGKSGEMKVVFDSTGKRGAQKATVRIYSNASEPIERIAIITNVMTR</sequence>
<evidence type="ECO:0000313" key="3">
    <source>
        <dbReference type="Proteomes" id="UP000005551"/>
    </source>
</evidence>
<dbReference type="OrthoDB" id="826619at2"/>
<evidence type="ECO:0000313" key="2">
    <source>
        <dbReference type="EMBL" id="EIM76446.1"/>
    </source>
</evidence>
<dbReference type="AlphaFoldDB" id="I5C3P4"/>
<keyword evidence="3" id="KW-1185">Reference proteome</keyword>
<comment type="caution">
    <text evidence="2">The sequence shown here is derived from an EMBL/GenBank/DDBJ whole genome shotgun (WGS) entry which is preliminary data.</text>
</comment>
<evidence type="ECO:0008006" key="4">
    <source>
        <dbReference type="Google" id="ProtNLM"/>
    </source>
</evidence>
<name>I5C3P4_9BACT</name>
<proteinExistence type="predicted"/>
<dbReference type="Pfam" id="PF07610">
    <property type="entry name" value="DUF1573"/>
    <property type="match status" value="1"/>
</dbReference>
<reference evidence="2 3" key="1">
    <citation type="submission" date="2012-05" db="EMBL/GenBank/DDBJ databases">
        <title>Genome sequence of Nitritalea halalkaliphila LW7.</title>
        <authorList>
            <person name="Jangir P.K."/>
            <person name="Singh A."/>
            <person name="Shivaji S."/>
            <person name="Sharma R."/>
        </authorList>
    </citation>
    <scope>NUCLEOTIDE SEQUENCE [LARGE SCALE GENOMIC DNA]</scope>
    <source>
        <strain evidence="2 3">LW7</strain>
    </source>
</reference>
<accession>I5C3P4</accession>
<dbReference type="Gene3D" id="2.60.40.10">
    <property type="entry name" value="Immunoglobulins"/>
    <property type="match status" value="1"/>
</dbReference>
<dbReference type="PANTHER" id="PTHR37833:SF1">
    <property type="entry name" value="SIGNAL PEPTIDE PROTEIN"/>
    <property type="match status" value="1"/>
</dbReference>
<protein>
    <recommendedName>
        <fullName evidence="4">DUF1573 domain-containing protein</fullName>
    </recommendedName>
</protein>
<dbReference type="InterPro" id="IPR011467">
    <property type="entry name" value="DUF1573"/>
</dbReference>
<keyword evidence="1" id="KW-0732">Signal</keyword>
<evidence type="ECO:0000256" key="1">
    <source>
        <dbReference type="SAM" id="SignalP"/>
    </source>
</evidence>